<protein>
    <submittedName>
        <fullName evidence="1">Uncharacterized protein</fullName>
    </submittedName>
</protein>
<accession>A0A392S7J1</accession>
<sequence length="89" mass="10194">MSKRTQILLDSAIHYLRLTIGLRMVRRSHSEQGATVLKQLCPAAAYKNRITTRNNTTRNPMVLANHRDEEIHNLISCKSGRKRSQVNPL</sequence>
<name>A0A392S7J1_9FABA</name>
<evidence type="ECO:0000313" key="2">
    <source>
        <dbReference type="Proteomes" id="UP000265520"/>
    </source>
</evidence>
<comment type="caution">
    <text evidence="1">The sequence shown here is derived from an EMBL/GenBank/DDBJ whole genome shotgun (WGS) entry which is preliminary data.</text>
</comment>
<organism evidence="1 2">
    <name type="scientific">Trifolium medium</name>
    <dbReference type="NCBI Taxonomy" id="97028"/>
    <lineage>
        <taxon>Eukaryota</taxon>
        <taxon>Viridiplantae</taxon>
        <taxon>Streptophyta</taxon>
        <taxon>Embryophyta</taxon>
        <taxon>Tracheophyta</taxon>
        <taxon>Spermatophyta</taxon>
        <taxon>Magnoliopsida</taxon>
        <taxon>eudicotyledons</taxon>
        <taxon>Gunneridae</taxon>
        <taxon>Pentapetalae</taxon>
        <taxon>rosids</taxon>
        <taxon>fabids</taxon>
        <taxon>Fabales</taxon>
        <taxon>Fabaceae</taxon>
        <taxon>Papilionoideae</taxon>
        <taxon>50 kb inversion clade</taxon>
        <taxon>NPAAA clade</taxon>
        <taxon>Hologalegina</taxon>
        <taxon>IRL clade</taxon>
        <taxon>Trifolieae</taxon>
        <taxon>Trifolium</taxon>
    </lineage>
</organism>
<dbReference type="Proteomes" id="UP000265520">
    <property type="component" value="Unassembled WGS sequence"/>
</dbReference>
<dbReference type="EMBL" id="LXQA010322804">
    <property type="protein sequence ID" value="MCI43855.1"/>
    <property type="molecule type" value="Genomic_DNA"/>
</dbReference>
<keyword evidence="2" id="KW-1185">Reference proteome</keyword>
<proteinExistence type="predicted"/>
<evidence type="ECO:0000313" key="1">
    <source>
        <dbReference type="EMBL" id="MCI43855.1"/>
    </source>
</evidence>
<reference evidence="1 2" key="1">
    <citation type="journal article" date="2018" name="Front. Plant Sci.">
        <title>Red Clover (Trifolium pratense) and Zigzag Clover (T. medium) - A Picture of Genomic Similarities and Differences.</title>
        <authorList>
            <person name="Dluhosova J."/>
            <person name="Istvanek J."/>
            <person name="Nedelnik J."/>
            <person name="Repkova J."/>
        </authorList>
    </citation>
    <scope>NUCLEOTIDE SEQUENCE [LARGE SCALE GENOMIC DNA]</scope>
    <source>
        <strain evidence="2">cv. 10/8</strain>
        <tissue evidence="1">Leaf</tissue>
    </source>
</reference>
<dbReference type="AlphaFoldDB" id="A0A392S7J1"/>